<evidence type="ECO:0000313" key="1">
    <source>
        <dbReference type="EMBL" id="QJA59685.1"/>
    </source>
</evidence>
<organism evidence="1">
    <name type="scientific">viral metagenome</name>
    <dbReference type="NCBI Taxonomy" id="1070528"/>
    <lineage>
        <taxon>unclassified sequences</taxon>
        <taxon>metagenomes</taxon>
        <taxon>organismal metagenomes</taxon>
    </lineage>
</organism>
<name>A0A6M3IR31_9ZZZZ</name>
<reference evidence="1" key="1">
    <citation type="submission" date="2020-03" db="EMBL/GenBank/DDBJ databases">
        <title>The deep terrestrial virosphere.</title>
        <authorList>
            <person name="Holmfeldt K."/>
            <person name="Nilsson E."/>
            <person name="Simone D."/>
            <person name="Lopez-Fernandez M."/>
            <person name="Wu X."/>
            <person name="de Brujin I."/>
            <person name="Lundin D."/>
            <person name="Andersson A."/>
            <person name="Bertilsson S."/>
            <person name="Dopson M."/>
        </authorList>
    </citation>
    <scope>NUCLEOTIDE SEQUENCE</scope>
    <source>
        <strain evidence="1">MM415B01249</strain>
    </source>
</reference>
<accession>A0A6M3IR31</accession>
<protein>
    <submittedName>
        <fullName evidence="1">Uncharacterized protein</fullName>
    </submittedName>
</protein>
<dbReference type="AlphaFoldDB" id="A0A6M3IR31"/>
<sequence length="120" mass="13449">MEIVEIAKMIEAKIKSLELGREILKEYAQEKAETIGTYDKAMAKTIIALKNGAEFNLDGHVVKNPLTTVTERIARGICFQEKIDMELAEAKYKNAIVGMSAISSELNGYQSIFRHLEERG</sequence>
<gene>
    <name evidence="1" type="ORF">MM415B01249_0022</name>
</gene>
<dbReference type="EMBL" id="MT141380">
    <property type="protein sequence ID" value="QJA59685.1"/>
    <property type="molecule type" value="Genomic_DNA"/>
</dbReference>
<proteinExistence type="predicted"/>